<keyword evidence="2" id="KW-0812">Transmembrane</keyword>
<sequence>MGTGVLNSGLLAGPPHMGKRSTCPSEPACASVQTPRPLRKSFLGAVTQDVQAVIVLELLGGPQPVARMAVTCREMLKQLRDPRSNQLRVSTASFCAVTPALLALSTGDCRQGASEQMALPKYLRIIQAMTFLCGLFFRVTVCLLASRSASTTCLPEAIPEVERALIKTLDGADIPIGFFQGAWESAYLTSDIARILVEEVLGYHTWNHPEDGRSAVVTPYALAGCLDFNNATNQQCGINETRLHVCVDCWSATYASVVEDMKETFPHLIPVDLGSMGYEGEESMYLTKDVLQQALDAEGLPLDFYRGYNLTHHNPKQYFDSIDTINLADLFLCEETDFYKPEAMADYARWTGDAAGVQMLANGNYAAKCHAGKWWISPQCRSDTSTCIPVITAGAGWKLQAMMFWSTTYGFPAAIAVANSWGNYVSIVSTTRSLYYWWVPDATFITQQPQSIVFPPYSASEWAQGNMRTAASGTYISKSVSSNFANQAPRVSSFIAGVNFELAELMDLLLTIASGTLRYDVACQWVRDNKQRWQEWLPIETNCITGFGLADAAGNFVMDRANATSCEVCAPGKFSQEYLDITGATRLCVPCAPGTSQEKSAATSCTPCQPGSYTDTDGRETCNVCEQGSYQTLEGQTGCTSCDEVRTTRLLAASRREDCVCKQGLIEASLGVCVSCGEGLYCPVGSTVERLRNGSSEARPEVLPMYFSSMEVPLETYRCQSHCPGGTPGSCGGGRVGRTCSECPDNFYSTGNQCAECGVALPVLWVLGIGILVCGIFSSYYLLTSSYTAKASVLTCTTCSFGMMVSLFQNLGVIQTVSVPWPTGLKDFLGFFQIFLLDLDSLGFSCIAGGPVQRFAGNCAFFFVVLSGLVGTAFLTNLLPRRLSWLAWQKYKTMSTIGQFCQVSFTTMTNIGLVPFMCYRHPAGSESVLKYSDVFCNSAEHTLMQLLGIAVLALSGAFLASCFFFAWKAPSWSGKAIQGGVRFLIFRFRPNVWWFGLVLLTRGPLLSMPAVAAPNMPAVQFVCLLGILLLSLQLQVWYLPWKAPILNLVDGVTNLLLVMLLAIGLGRLGPDPEDGPAVLDSLAAAISAMMMSVLCLMLVLAVAALFYKKALGSNDELWIMNLGKPPSSKDFCDTLTNFLHSQQHMQENEVRKVVEALCVYDYCDVNASIVLLNTELGFRSKLTDALARRRITSAGSFASLPAGSKTKQLDAKVENVAEKGVCHENNQDDAEVAEAKMELHAEETRTEWA</sequence>
<evidence type="ECO:0000259" key="3">
    <source>
        <dbReference type="Pfam" id="PF07699"/>
    </source>
</evidence>
<evidence type="ECO:0000256" key="1">
    <source>
        <dbReference type="SAM" id="MobiDB-lite"/>
    </source>
</evidence>
<dbReference type="SUPFAM" id="SSF57184">
    <property type="entry name" value="Growth factor receptor domain"/>
    <property type="match status" value="1"/>
</dbReference>
<feature type="transmembrane region" description="Helical" evidence="2">
    <location>
        <begin position="791"/>
        <end position="808"/>
    </location>
</feature>
<feature type="transmembrane region" description="Helical" evidence="2">
    <location>
        <begin position="860"/>
        <end position="879"/>
    </location>
</feature>
<dbReference type="SUPFAM" id="SSF53850">
    <property type="entry name" value="Periplasmic binding protein-like II"/>
    <property type="match status" value="1"/>
</dbReference>
<feature type="transmembrane region" description="Helical" evidence="2">
    <location>
        <begin position="992"/>
        <end position="1012"/>
    </location>
</feature>
<dbReference type="EMBL" id="LSRX01000251">
    <property type="protein sequence ID" value="OLQ02862.1"/>
    <property type="molecule type" value="Genomic_DNA"/>
</dbReference>
<feature type="transmembrane region" description="Helical" evidence="2">
    <location>
        <begin position="1082"/>
        <end position="1107"/>
    </location>
</feature>
<keyword evidence="5" id="KW-1185">Reference proteome</keyword>
<dbReference type="CDD" id="cd00185">
    <property type="entry name" value="TNFRSF"/>
    <property type="match status" value="1"/>
</dbReference>
<dbReference type="Proteomes" id="UP000186817">
    <property type="component" value="Unassembled WGS sequence"/>
</dbReference>
<evidence type="ECO:0000256" key="2">
    <source>
        <dbReference type="SAM" id="Phobius"/>
    </source>
</evidence>
<dbReference type="Pfam" id="PF07699">
    <property type="entry name" value="Ephrin_rec_like"/>
    <property type="match status" value="1"/>
</dbReference>
<feature type="transmembrane region" description="Helical" evidence="2">
    <location>
        <begin position="828"/>
        <end position="848"/>
    </location>
</feature>
<dbReference type="PANTHER" id="PTHR46967">
    <property type="entry name" value="INSULIN-LIKE GROWTH FACTOR BINDING PROTEIN,N-TERMINAL"/>
    <property type="match status" value="1"/>
</dbReference>
<organism evidence="4 5">
    <name type="scientific">Symbiodinium microadriaticum</name>
    <name type="common">Dinoflagellate</name>
    <name type="synonym">Zooxanthella microadriatica</name>
    <dbReference type="NCBI Taxonomy" id="2951"/>
    <lineage>
        <taxon>Eukaryota</taxon>
        <taxon>Sar</taxon>
        <taxon>Alveolata</taxon>
        <taxon>Dinophyceae</taxon>
        <taxon>Suessiales</taxon>
        <taxon>Symbiodiniaceae</taxon>
        <taxon>Symbiodinium</taxon>
    </lineage>
</organism>
<dbReference type="AlphaFoldDB" id="A0A1Q9E620"/>
<proteinExistence type="predicted"/>
<accession>A0A1Q9E620</accession>
<evidence type="ECO:0000313" key="4">
    <source>
        <dbReference type="EMBL" id="OLQ02862.1"/>
    </source>
</evidence>
<gene>
    <name evidence="4" type="ORF">AK812_SmicGene14237</name>
</gene>
<feature type="region of interest" description="Disordered" evidence="1">
    <location>
        <begin position="1"/>
        <end position="22"/>
    </location>
</feature>
<feature type="transmembrane region" description="Helical" evidence="2">
    <location>
        <begin position="943"/>
        <end position="967"/>
    </location>
</feature>
<keyword evidence="2" id="KW-0472">Membrane</keyword>
<dbReference type="InterPro" id="IPR011641">
    <property type="entry name" value="Tyr-kin_ephrin_A/B_rcpt-like"/>
</dbReference>
<feature type="transmembrane region" description="Helical" evidence="2">
    <location>
        <begin position="1051"/>
        <end position="1070"/>
    </location>
</feature>
<feature type="transmembrane region" description="Helical" evidence="2">
    <location>
        <begin position="1018"/>
        <end position="1039"/>
    </location>
</feature>
<name>A0A1Q9E620_SYMMI</name>
<feature type="transmembrane region" description="Helical" evidence="2">
    <location>
        <begin position="763"/>
        <end position="784"/>
    </location>
</feature>
<feature type="domain" description="Tyrosine-protein kinase ephrin type A/B receptor-like" evidence="3">
    <location>
        <begin position="611"/>
        <end position="659"/>
    </location>
</feature>
<comment type="caution">
    <text evidence="4">The sequence shown here is derived from an EMBL/GenBank/DDBJ whole genome shotgun (WGS) entry which is preliminary data.</text>
</comment>
<dbReference type="SMART" id="SM01411">
    <property type="entry name" value="Ephrin_rec_like"/>
    <property type="match status" value="2"/>
</dbReference>
<reference evidence="4 5" key="1">
    <citation type="submission" date="2016-02" db="EMBL/GenBank/DDBJ databases">
        <title>Genome analysis of coral dinoflagellate symbionts highlights evolutionary adaptations to a symbiotic lifestyle.</title>
        <authorList>
            <person name="Aranda M."/>
            <person name="Li Y."/>
            <person name="Liew Y.J."/>
            <person name="Baumgarten S."/>
            <person name="Simakov O."/>
            <person name="Wilson M."/>
            <person name="Piel J."/>
            <person name="Ashoor H."/>
            <person name="Bougouffa S."/>
            <person name="Bajic V.B."/>
            <person name="Ryu T."/>
            <person name="Ravasi T."/>
            <person name="Bayer T."/>
            <person name="Micklem G."/>
            <person name="Kim H."/>
            <person name="Bhak J."/>
            <person name="Lajeunesse T.C."/>
            <person name="Voolstra C.R."/>
        </authorList>
    </citation>
    <scope>NUCLEOTIDE SEQUENCE [LARGE SCALE GENOMIC DNA]</scope>
    <source>
        <strain evidence="4 5">CCMP2467</strain>
    </source>
</reference>
<evidence type="ECO:0000313" key="5">
    <source>
        <dbReference type="Proteomes" id="UP000186817"/>
    </source>
</evidence>
<dbReference type="OrthoDB" id="415069at2759"/>
<dbReference type="PANTHER" id="PTHR46967:SF1">
    <property type="entry name" value="KERATIN-ASSOCIATED PROTEIN 16-1-LIKE"/>
    <property type="match status" value="1"/>
</dbReference>
<dbReference type="Gene3D" id="2.10.50.10">
    <property type="entry name" value="Tumor Necrosis Factor Receptor, subunit A, domain 2"/>
    <property type="match status" value="2"/>
</dbReference>
<protein>
    <recommendedName>
        <fullName evidence="3">Tyrosine-protein kinase ephrin type A/B receptor-like domain-containing protein</fullName>
    </recommendedName>
</protein>
<keyword evidence="2" id="KW-1133">Transmembrane helix</keyword>
<dbReference type="InterPro" id="IPR009030">
    <property type="entry name" value="Growth_fac_rcpt_cys_sf"/>
</dbReference>